<dbReference type="Gene3D" id="1.10.101.10">
    <property type="entry name" value="PGBD-like superfamily/PGBD"/>
    <property type="match status" value="1"/>
</dbReference>
<dbReference type="PROSITE" id="PS52029">
    <property type="entry name" value="LD_TPASE"/>
    <property type="match status" value="1"/>
</dbReference>
<sequence length="604" mass="64480">MQALKRRLMALALASGTALSPFAATLVHAQDQSVQDPFAVEPVDPSPAVVDPAAAAAPVATEAAPVAEALPPAAADSGAAALRALLTAPDALAGVAAKDRAAILAWYGARAFEPMWVADGRLTERADAVVARIARAAEDGLDPSAYALPDAAALVGATPDRLAAVDVGLTAAVARFAREASGGRVSPQKISKDITRTPPAIDARTALATVEAATDVAAALDGFDPPHEEFRRLKAKLAEVRARQETPVAHAPIAEGPTLKPGMRDARVPALRERFGIPAPELVTGSLPETQTASNGDDELVATVEAALASSTDEVYDQPLIDAVKSFQAENGLTADGIVGARTLSVLNGGPRDEEGEIVANMEMWRWMPRDLGRDHVFVNVPEFMVHVVRDGVRIHETRVVVGKVTNQTPIFSDEMEYLVVNPYWNVPESIKIKEMLPAIKADPAGYMARHGYEVVWEGQVIDPATVVWDENAVKAVGIRQTPGEANALGHIKFMFPNQHAVYLHDTPSRALFQRDVRAFSHGCVRVDDPTAFAGAVLQGDPEWTVERVESLYGGPERRVNLAHHLKVHIAYFTASVDDTGKLTLRDDLYGHVRKLKAALGVST</sequence>
<dbReference type="SUPFAM" id="SSF141523">
    <property type="entry name" value="L,D-transpeptidase catalytic domain-like"/>
    <property type="match status" value="1"/>
</dbReference>
<name>A0A4R6RFP9_9HYPH</name>
<reference evidence="10 11" key="1">
    <citation type="submission" date="2019-03" db="EMBL/GenBank/DDBJ databases">
        <title>Genomic Encyclopedia of Type Strains, Phase IV (KMG-IV): sequencing the most valuable type-strain genomes for metagenomic binning, comparative biology and taxonomic classification.</title>
        <authorList>
            <person name="Goeker M."/>
        </authorList>
    </citation>
    <scope>NUCLEOTIDE SEQUENCE [LARGE SCALE GENOMIC DNA]</scope>
    <source>
        <strain evidence="10 11">DSM 102969</strain>
    </source>
</reference>
<comment type="similarity">
    <text evidence="2">Belongs to the YkuD family.</text>
</comment>
<dbReference type="Gene3D" id="2.40.440.10">
    <property type="entry name" value="L,D-transpeptidase catalytic domain-like"/>
    <property type="match status" value="1"/>
</dbReference>
<gene>
    <name evidence="10" type="ORF">EDD54_1917</name>
</gene>
<feature type="signal peptide" evidence="8">
    <location>
        <begin position="1"/>
        <end position="23"/>
    </location>
</feature>
<dbReference type="AlphaFoldDB" id="A0A4R6RFP9"/>
<feature type="active site" description="Nucleophile" evidence="7">
    <location>
        <position position="524"/>
    </location>
</feature>
<evidence type="ECO:0000313" key="10">
    <source>
        <dbReference type="EMBL" id="TDP85072.1"/>
    </source>
</evidence>
<evidence type="ECO:0000256" key="7">
    <source>
        <dbReference type="PROSITE-ProRule" id="PRU01373"/>
    </source>
</evidence>
<evidence type="ECO:0000256" key="1">
    <source>
        <dbReference type="ARBA" id="ARBA00004752"/>
    </source>
</evidence>
<evidence type="ECO:0000313" key="11">
    <source>
        <dbReference type="Proteomes" id="UP000294547"/>
    </source>
</evidence>
<dbReference type="InterPro" id="IPR052905">
    <property type="entry name" value="LD-transpeptidase_YkuD-like"/>
</dbReference>
<keyword evidence="4 7" id="KW-0133">Cell shape</keyword>
<dbReference type="Pfam" id="PF01471">
    <property type="entry name" value="PG_binding_1"/>
    <property type="match status" value="1"/>
</dbReference>
<keyword evidence="8" id="KW-0732">Signal</keyword>
<evidence type="ECO:0000256" key="4">
    <source>
        <dbReference type="ARBA" id="ARBA00022960"/>
    </source>
</evidence>
<proteinExistence type="inferred from homology"/>
<protein>
    <submittedName>
        <fullName evidence="10">Murein L,D-transpeptidase YcbB/YkuD</fullName>
    </submittedName>
</protein>
<dbReference type="RefSeq" id="WP_126540949.1">
    <property type="nucleotide sequence ID" value="NZ_BSPM01000004.1"/>
</dbReference>
<comment type="caution">
    <text evidence="10">The sequence shown here is derived from an EMBL/GenBank/DDBJ whole genome shotgun (WGS) entry which is preliminary data.</text>
</comment>
<dbReference type="InterPro" id="IPR005490">
    <property type="entry name" value="LD_TPept_cat_dom"/>
</dbReference>
<dbReference type="SUPFAM" id="SSF47090">
    <property type="entry name" value="PGBD-like"/>
    <property type="match status" value="1"/>
</dbReference>
<dbReference type="EMBL" id="SNXY01000007">
    <property type="protein sequence ID" value="TDP85072.1"/>
    <property type="molecule type" value="Genomic_DNA"/>
</dbReference>
<keyword evidence="6 7" id="KW-0961">Cell wall biogenesis/degradation</keyword>
<dbReference type="InterPro" id="IPR002477">
    <property type="entry name" value="Peptidoglycan-bd-like"/>
</dbReference>
<evidence type="ECO:0000256" key="3">
    <source>
        <dbReference type="ARBA" id="ARBA00022679"/>
    </source>
</evidence>
<organism evidence="10 11">
    <name type="scientific">Oharaeibacter diazotrophicus</name>
    <dbReference type="NCBI Taxonomy" id="1920512"/>
    <lineage>
        <taxon>Bacteria</taxon>
        <taxon>Pseudomonadati</taxon>
        <taxon>Pseudomonadota</taxon>
        <taxon>Alphaproteobacteria</taxon>
        <taxon>Hyphomicrobiales</taxon>
        <taxon>Pleomorphomonadaceae</taxon>
        <taxon>Oharaeibacter</taxon>
    </lineage>
</organism>
<accession>A0A4R6RFP9</accession>
<dbReference type="GO" id="GO:0009252">
    <property type="term" value="P:peptidoglycan biosynthetic process"/>
    <property type="evidence" value="ECO:0007669"/>
    <property type="project" value="UniProtKB-UniPathway"/>
</dbReference>
<feature type="active site" description="Proton donor/acceptor" evidence="7">
    <location>
        <position position="505"/>
    </location>
</feature>
<keyword evidence="3" id="KW-0808">Transferase</keyword>
<dbReference type="Proteomes" id="UP000294547">
    <property type="component" value="Unassembled WGS sequence"/>
</dbReference>
<keyword evidence="11" id="KW-1185">Reference proteome</keyword>
<dbReference type="Pfam" id="PF03734">
    <property type="entry name" value="YkuD"/>
    <property type="match status" value="1"/>
</dbReference>
<dbReference type="PANTHER" id="PTHR41533">
    <property type="entry name" value="L,D-TRANSPEPTIDASE HI_1667-RELATED"/>
    <property type="match status" value="1"/>
</dbReference>
<dbReference type="InterPro" id="IPR038063">
    <property type="entry name" value="Transpep_catalytic_dom"/>
</dbReference>
<dbReference type="GO" id="GO:0008360">
    <property type="term" value="P:regulation of cell shape"/>
    <property type="evidence" value="ECO:0007669"/>
    <property type="project" value="UniProtKB-UniRule"/>
</dbReference>
<feature type="domain" description="L,D-TPase catalytic" evidence="9">
    <location>
        <begin position="375"/>
        <end position="546"/>
    </location>
</feature>
<keyword evidence="5 7" id="KW-0573">Peptidoglycan synthesis</keyword>
<dbReference type="UniPathway" id="UPA00219"/>
<dbReference type="OrthoDB" id="9778545at2"/>
<dbReference type="GO" id="GO:0004180">
    <property type="term" value="F:carboxypeptidase activity"/>
    <property type="evidence" value="ECO:0007669"/>
    <property type="project" value="UniProtKB-ARBA"/>
</dbReference>
<evidence type="ECO:0000256" key="6">
    <source>
        <dbReference type="ARBA" id="ARBA00023316"/>
    </source>
</evidence>
<dbReference type="Pfam" id="PF20142">
    <property type="entry name" value="Scaffold"/>
    <property type="match status" value="1"/>
</dbReference>
<dbReference type="GO" id="GO:0071555">
    <property type="term" value="P:cell wall organization"/>
    <property type="evidence" value="ECO:0007669"/>
    <property type="project" value="UniProtKB-UniRule"/>
</dbReference>
<evidence type="ECO:0000256" key="5">
    <source>
        <dbReference type="ARBA" id="ARBA00022984"/>
    </source>
</evidence>
<evidence type="ECO:0000256" key="2">
    <source>
        <dbReference type="ARBA" id="ARBA00005992"/>
    </source>
</evidence>
<dbReference type="GO" id="GO:0016740">
    <property type="term" value="F:transferase activity"/>
    <property type="evidence" value="ECO:0007669"/>
    <property type="project" value="UniProtKB-KW"/>
</dbReference>
<dbReference type="PANTHER" id="PTHR41533:SF2">
    <property type="entry name" value="BLR7131 PROTEIN"/>
    <property type="match status" value="1"/>
</dbReference>
<dbReference type="InterPro" id="IPR036366">
    <property type="entry name" value="PGBDSf"/>
</dbReference>
<comment type="pathway">
    <text evidence="1 7">Cell wall biogenesis; peptidoglycan biosynthesis.</text>
</comment>
<evidence type="ECO:0000259" key="9">
    <source>
        <dbReference type="PROSITE" id="PS52029"/>
    </source>
</evidence>
<dbReference type="CDD" id="cd16913">
    <property type="entry name" value="YkuD_like"/>
    <property type="match status" value="1"/>
</dbReference>
<evidence type="ECO:0000256" key="8">
    <source>
        <dbReference type="SAM" id="SignalP"/>
    </source>
</evidence>
<feature type="chain" id="PRO_5020677625" evidence="8">
    <location>
        <begin position="24"/>
        <end position="604"/>
    </location>
</feature>
<dbReference type="InterPro" id="IPR036365">
    <property type="entry name" value="PGBD-like_sf"/>
</dbReference>
<dbReference type="InterPro" id="IPR045380">
    <property type="entry name" value="LD_TPept_scaffold_dom"/>
</dbReference>